<keyword evidence="3" id="KW-0539">Nucleus</keyword>
<name>A0A9D4PCP0_RHISA</name>
<evidence type="ECO:0000259" key="6">
    <source>
        <dbReference type="PROSITE" id="PS50102"/>
    </source>
</evidence>
<evidence type="ECO:0000313" key="8">
    <source>
        <dbReference type="Proteomes" id="UP000821837"/>
    </source>
</evidence>
<comment type="subcellular location">
    <subcellularLocation>
        <location evidence="1">Nucleus</location>
        <location evidence="1">Nucleolus</location>
    </subcellularLocation>
</comment>
<reference evidence="7" key="1">
    <citation type="journal article" date="2020" name="Cell">
        <title>Large-Scale Comparative Analyses of Tick Genomes Elucidate Their Genetic Diversity and Vector Capacities.</title>
        <authorList>
            <consortium name="Tick Genome and Microbiome Consortium (TIGMIC)"/>
            <person name="Jia N."/>
            <person name="Wang J."/>
            <person name="Shi W."/>
            <person name="Du L."/>
            <person name="Sun Y."/>
            <person name="Zhan W."/>
            <person name="Jiang J.F."/>
            <person name="Wang Q."/>
            <person name="Zhang B."/>
            <person name="Ji P."/>
            <person name="Bell-Sakyi L."/>
            <person name="Cui X.M."/>
            <person name="Yuan T.T."/>
            <person name="Jiang B.G."/>
            <person name="Yang W.F."/>
            <person name="Lam T.T."/>
            <person name="Chang Q.C."/>
            <person name="Ding S.J."/>
            <person name="Wang X.J."/>
            <person name="Zhu J.G."/>
            <person name="Ruan X.D."/>
            <person name="Zhao L."/>
            <person name="Wei J.T."/>
            <person name="Ye R.Z."/>
            <person name="Que T.C."/>
            <person name="Du C.H."/>
            <person name="Zhou Y.H."/>
            <person name="Cheng J.X."/>
            <person name="Dai P.F."/>
            <person name="Guo W.B."/>
            <person name="Han X.H."/>
            <person name="Huang E.J."/>
            <person name="Li L.F."/>
            <person name="Wei W."/>
            <person name="Gao Y.C."/>
            <person name="Liu J.Z."/>
            <person name="Shao H.Z."/>
            <person name="Wang X."/>
            <person name="Wang C.C."/>
            <person name="Yang T.C."/>
            <person name="Huo Q.B."/>
            <person name="Li W."/>
            <person name="Chen H.Y."/>
            <person name="Chen S.E."/>
            <person name="Zhou L.G."/>
            <person name="Ni X.B."/>
            <person name="Tian J.H."/>
            <person name="Sheng Y."/>
            <person name="Liu T."/>
            <person name="Pan Y.S."/>
            <person name="Xia L.Y."/>
            <person name="Li J."/>
            <person name="Zhao F."/>
            <person name="Cao W.C."/>
        </authorList>
    </citation>
    <scope>NUCLEOTIDE SEQUENCE</scope>
    <source>
        <strain evidence="7">Rsan-2018</strain>
    </source>
</reference>
<gene>
    <name evidence="7" type="ORF">HPB52_009958</name>
</gene>
<dbReference type="PROSITE" id="PS50102">
    <property type="entry name" value="RRM"/>
    <property type="match status" value="1"/>
</dbReference>
<dbReference type="CDD" id="cd12307">
    <property type="entry name" value="RRM_NIFK_like"/>
    <property type="match status" value="1"/>
</dbReference>
<feature type="domain" description="RRM" evidence="6">
    <location>
        <begin position="1"/>
        <end position="63"/>
    </location>
</feature>
<comment type="caution">
    <text evidence="7">The sequence shown here is derived from an EMBL/GenBank/DDBJ whole genome shotgun (WGS) entry which is preliminary data.</text>
</comment>
<protein>
    <recommendedName>
        <fullName evidence="6">RRM domain-containing protein</fullName>
    </recommendedName>
</protein>
<evidence type="ECO:0000256" key="3">
    <source>
        <dbReference type="ARBA" id="ARBA00023242"/>
    </source>
</evidence>
<dbReference type="PANTHER" id="PTHR46754">
    <property type="entry name" value="MKI67 FHA DOMAIN-INTERACTING NUCLEOLAR PHOSPHOPROTEIN"/>
    <property type="match status" value="1"/>
</dbReference>
<dbReference type="GO" id="GO:0005730">
    <property type="term" value="C:nucleolus"/>
    <property type="evidence" value="ECO:0007669"/>
    <property type="project" value="UniProtKB-SubCell"/>
</dbReference>
<dbReference type="GO" id="GO:0003723">
    <property type="term" value="F:RNA binding"/>
    <property type="evidence" value="ECO:0007669"/>
    <property type="project" value="UniProtKB-UniRule"/>
</dbReference>
<keyword evidence="8" id="KW-1185">Reference proteome</keyword>
<dbReference type="InterPro" id="IPR012677">
    <property type="entry name" value="Nucleotide-bd_a/b_plait_sf"/>
</dbReference>
<feature type="coiled-coil region" evidence="5">
    <location>
        <begin position="92"/>
        <end position="119"/>
    </location>
</feature>
<evidence type="ECO:0000256" key="2">
    <source>
        <dbReference type="ARBA" id="ARBA00022884"/>
    </source>
</evidence>
<proteinExistence type="predicted"/>
<sequence>MKKYFSQFGTVTNLRLSRSWKTGGSRGYAFIEFLSKDVAKIVADTMDGYLFFNKIMKCSVIPKEHVHEGLFRHFRYPFPLRKEVVRIVHNRRRTAESEKRSAHRRLATLERTKAQLRKMGVRWITYGRKVSCFYFKEDLIDHLSRKCKSMILAIDAKITFENVSHEAIFCSLEGLGCRSRIYFIMNFHTVVPI</sequence>
<keyword evidence="5" id="KW-0175">Coiled coil</keyword>
<dbReference type="VEuPathDB" id="VectorBase:RSAN_054088"/>
<evidence type="ECO:0000256" key="1">
    <source>
        <dbReference type="ARBA" id="ARBA00004604"/>
    </source>
</evidence>
<keyword evidence="2 4" id="KW-0694">RNA-binding</keyword>
<dbReference type="AlphaFoldDB" id="A0A9D4PCP0"/>
<evidence type="ECO:0000256" key="5">
    <source>
        <dbReference type="SAM" id="Coils"/>
    </source>
</evidence>
<dbReference type="InterPro" id="IPR035979">
    <property type="entry name" value="RBD_domain_sf"/>
</dbReference>
<reference evidence="7" key="2">
    <citation type="submission" date="2021-09" db="EMBL/GenBank/DDBJ databases">
        <authorList>
            <person name="Jia N."/>
            <person name="Wang J."/>
            <person name="Shi W."/>
            <person name="Du L."/>
            <person name="Sun Y."/>
            <person name="Zhan W."/>
            <person name="Jiang J."/>
            <person name="Wang Q."/>
            <person name="Zhang B."/>
            <person name="Ji P."/>
            <person name="Sakyi L.B."/>
            <person name="Cui X."/>
            <person name="Yuan T."/>
            <person name="Jiang B."/>
            <person name="Yang W."/>
            <person name="Lam T.T.-Y."/>
            <person name="Chang Q."/>
            <person name="Ding S."/>
            <person name="Wang X."/>
            <person name="Zhu J."/>
            <person name="Ruan X."/>
            <person name="Zhao L."/>
            <person name="Wei J."/>
            <person name="Que T."/>
            <person name="Du C."/>
            <person name="Cheng J."/>
            <person name="Dai P."/>
            <person name="Han X."/>
            <person name="Huang E."/>
            <person name="Gao Y."/>
            <person name="Liu J."/>
            <person name="Shao H."/>
            <person name="Ye R."/>
            <person name="Li L."/>
            <person name="Wei W."/>
            <person name="Wang X."/>
            <person name="Wang C."/>
            <person name="Huo Q."/>
            <person name="Li W."/>
            <person name="Guo W."/>
            <person name="Chen H."/>
            <person name="Chen S."/>
            <person name="Zhou L."/>
            <person name="Zhou L."/>
            <person name="Ni X."/>
            <person name="Tian J."/>
            <person name="Zhou Y."/>
            <person name="Sheng Y."/>
            <person name="Liu T."/>
            <person name="Pan Y."/>
            <person name="Xia L."/>
            <person name="Li J."/>
            <person name="Zhao F."/>
            <person name="Cao W."/>
        </authorList>
    </citation>
    <scope>NUCLEOTIDE SEQUENCE</scope>
    <source>
        <strain evidence="7">Rsan-2018</strain>
        <tissue evidence="7">Larvae</tissue>
    </source>
</reference>
<dbReference type="SUPFAM" id="SSF54928">
    <property type="entry name" value="RNA-binding domain, RBD"/>
    <property type="match status" value="1"/>
</dbReference>
<organism evidence="7 8">
    <name type="scientific">Rhipicephalus sanguineus</name>
    <name type="common">Brown dog tick</name>
    <name type="synonym">Ixodes sanguineus</name>
    <dbReference type="NCBI Taxonomy" id="34632"/>
    <lineage>
        <taxon>Eukaryota</taxon>
        <taxon>Metazoa</taxon>
        <taxon>Ecdysozoa</taxon>
        <taxon>Arthropoda</taxon>
        <taxon>Chelicerata</taxon>
        <taxon>Arachnida</taxon>
        <taxon>Acari</taxon>
        <taxon>Parasitiformes</taxon>
        <taxon>Ixodida</taxon>
        <taxon>Ixodoidea</taxon>
        <taxon>Ixodidae</taxon>
        <taxon>Rhipicephalinae</taxon>
        <taxon>Rhipicephalus</taxon>
        <taxon>Rhipicephalus</taxon>
    </lineage>
</organism>
<accession>A0A9D4PCP0</accession>
<dbReference type="Pfam" id="PF00076">
    <property type="entry name" value="RRM_1"/>
    <property type="match status" value="1"/>
</dbReference>
<dbReference type="EMBL" id="JABSTV010001255">
    <property type="protein sequence ID" value="KAH7935572.1"/>
    <property type="molecule type" value="Genomic_DNA"/>
</dbReference>
<evidence type="ECO:0000313" key="7">
    <source>
        <dbReference type="EMBL" id="KAH7935572.1"/>
    </source>
</evidence>
<dbReference type="InterPro" id="IPR000504">
    <property type="entry name" value="RRM_dom"/>
</dbReference>
<dbReference type="Gene3D" id="3.30.70.330">
    <property type="match status" value="1"/>
</dbReference>
<dbReference type="Proteomes" id="UP000821837">
    <property type="component" value="Unassembled WGS sequence"/>
</dbReference>
<evidence type="ECO:0000256" key="4">
    <source>
        <dbReference type="PROSITE-ProRule" id="PRU00176"/>
    </source>
</evidence>